<evidence type="ECO:0000313" key="2">
    <source>
        <dbReference type="Proteomes" id="UP001050691"/>
    </source>
</evidence>
<organism evidence="1 2">
    <name type="scientific">Clathrus columnatus</name>
    <dbReference type="NCBI Taxonomy" id="1419009"/>
    <lineage>
        <taxon>Eukaryota</taxon>
        <taxon>Fungi</taxon>
        <taxon>Dikarya</taxon>
        <taxon>Basidiomycota</taxon>
        <taxon>Agaricomycotina</taxon>
        <taxon>Agaricomycetes</taxon>
        <taxon>Phallomycetidae</taxon>
        <taxon>Phallales</taxon>
        <taxon>Clathraceae</taxon>
        <taxon>Clathrus</taxon>
    </lineage>
</organism>
<name>A0AAV5AQT6_9AGAM</name>
<keyword evidence="2" id="KW-1185">Reference proteome</keyword>
<dbReference type="Proteomes" id="UP001050691">
    <property type="component" value="Unassembled WGS sequence"/>
</dbReference>
<evidence type="ECO:0000313" key="1">
    <source>
        <dbReference type="EMBL" id="GJJ15398.1"/>
    </source>
</evidence>
<accession>A0AAV5AQT6</accession>
<dbReference type="AlphaFoldDB" id="A0AAV5AQT6"/>
<proteinExistence type="predicted"/>
<comment type="caution">
    <text evidence="1">The sequence shown here is derived from an EMBL/GenBank/DDBJ whole genome shotgun (WGS) entry which is preliminary data.</text>
</comment>
<sequence>MFSHRQLNYWSYSSEGKWLADPAKQLNLQWSYAIFSVTSSRLLLNIRSTAEGPDIPSDITPPSSILREDYTDYKLLKKLPRSRTKTPQDLTLRRYLT</sequence>
<gene>
    <name evidence="1" type="ORF">Clacol_009674</name>
</gene>
<reference evidence="1" key="1">
    <citation type="submission" date="2021-10" db="EMBL/GenBank/DDBJ databases">
        <title>De novo Genome Assembly of Clathrus columnatus (Basidiomycota, Fungi) Using Illumina and Nanopore Sequence Data.</title>
        <authorList>
            <person name="Ogiso-Tanaka E."/>
            <person name="Itagaki H."/>
            <person name="Hosoya T."/>
            <person name="Hosaka K."/>
        </authorList>
    </citation>
    <scope>NUCLEOTIDE SEQUENCE</scope>
    <source>
        <strain evidence="1">MO-923</strain>
    </source>
</reference>
<protein>
    <submittedName>
        <fullName evidence="1">Uncharacterized protein</fullName>
    </submittedName>
</protein>
<dbReference type="EMBL" id="BPWL01000011">
    <property type="protein sequence ID" value="GJJ15398.1"/>
    <property type="molecule type" value="Genomic_DNA"/>
</dbReference>